<dbReference type="PANTHER" id="PTHR42923">
    <property type="entry name" value="PROTOPORPHYRINOGEN OXIDASE"/>
    <property type="match status" value="1"/>
</dbReference>
<protein>
    <submittedName>
        <fullName evidence="2">Oxygen-dependent protoporphyrinogen oxidase</fullName>
    </submittedName>
</protein>
<dbReference type="Proteomes" id="UP000295344">
    <property type="component" value="Unassembled WGS sequence"/>
</dbReference>
<dbReference type="Gene3D" id="3.50.50.60">
    <property type="entry name" value="FAD/NAD(P)-binding domain"/>
    <property type="match status" value="1"/>
</dbReference>
<dbReference type="GO" id="GO:0016491">
    <property type="term" value="F:oxidoreductase activity"/>
    <property type="evidence" value="ECO:0007669"/>
    <property type="project" value="InterPro"/>
</dbReference>
<keyword evidence="3" id="KW-1185">Reference proteome</keyword>
<evidence type="ECO:0000259" key="1">
    <source>
        <dbReference type="Pfam" id="PF01593"/>
    </source>
</evidence>
<organism evidence="2 3">
    <name type="scientific">Amnibacterium kyonggiense</name>
    <dbReference type="NCBI Taxonomy" id="595671"/>
    <lineage>
        <taxon>Bacteria</taxon>
        <taxon>Bacillati</taxon>
        <taxon>Actinomycetota</taxon>
        <taxon>Actinomycetes</taxon>
        <taxon>Micrococcales</taxon>
        <taxon>Microbacteriaceae</taxon>
        <taxon>Amnibacterium</taxon>
    </lineage>
</organism>
<dbReference type="SUPFAM" id="SSF51905">
    <property type="entry name" value="FAD/NAD(P)-binding domain"/>
    <property type="match status" value="1"/>
</dbReference>
<reference evidence="2 3" key="1">
    <citation type="submission" date="2019-03" db="EMBL/GenBank/DDBJ databases">
        <title>Genomic Encyclopedia of Archaeal and Bacterial Type Strains, Phase II (KMG-II): from individual species to whole genera.</title>
        <authorList>
            <person name="Goeker M."/>
        </authorList>
    </citation>
    <scope>NUCLEOTIDE SEQUENCE [LARGE SCALE GENOMIC DNA]</scope>
    <source>
        <strain evidence="2 3">DSM 24782</strain>
    </source>
</reference>
<dbReference type="Pfam" id="PF01593">
    <property type="entry name" value="Amino_oxidase"/>
    <property type="match status" value="1"/>
</dbReference>
<accession>A0A4R7FPV4</accession>
<evidence type="ECO:0000313" key="2">
    <source>
        <dbReference type="EMBL" id="TDS79790.1"/>
    </source>
</evidence>
<dbReference type="OrthoDB" id="3450553at2"/>
<dbReference type="Gene3D" id="1.10.3110.10">
    <property type="entry name" value="protoporphyrinogen ix oxidase, domain 3"/>
    <property type="match status" value="1"/>
</dbReference>
<evidence type="ECO:0000313" key="3">
    <source>
        <dbReference type="Proteomes" id="UP000295344"/>
    </source>
</evidence>
<dbReference type="InterPro" id="IPR050464">
    <property type="entry name" value="Zeta_carotene_desat/Oxidored"/>
</dbReference>
<sequence>MRTVVIGGGVAGLVAARRLAIHGDDVVLLEASDRLGGRIRPLDVGGVTVDVGAESFAVRGGVVRTLVDDLGLGDAVREPAGSAWVALADRTVPLPAGGVLGIPSSPVATDVVRVIDGRGAARAYLDRLLPVLKVGRYERLGPLVRARMGDRVLERLVAPVVENVYGADPDEVPVELIAPGLNAAITAAGSLSGAVLGLRAAAPAGAAAQGLEGGVHRLVDALAARVRSLGADVRTDAPVIGLHPHPEGEGFTVVTEREDLEADRVVLAVDGAAALDLLRDAAPALAAMPRPAPAETRAVVLLVEDARLDGAPRGTGVLRAAGRTDVRATAITHLTAKWPWLADRAGRRRHLLRLAYRGHDAVPDAVVLGDAAALLGVDALHAAARVDAPWTDTAPALAPETIALRSALARTTLPPGLTVAGSWVAGTGLASVVAGAERAARPRTS</sequence>
<dbReference type="InterPro" id="IPR036188">
    <property type="entry name" value="FAD/NAD-bd_sf"/>
</dbReference>
<dbReference type="RefSeq" id="WP_133764259.1">
    <property type="nucleotide sequence ID" value="NZ_BAAARP010000001.1"/>
</dbReference>
<dbReference type="InterPro" id="IPR002937">
    <property type="entry name" value="Amino_oxidase"/>
</dbReference>
<dbReference type="PANTHER" id="PTHR42923:SF3">
    <property type="entry name" value="PROTOPORPHYRINOGEN OXIDASE"/>
    <property type="match status" value="1"/>
</dbReference>
<feature type="domain" description="Amine oxidase" evidence="1">
    <location>
        <begin position="10"/>
        <end position="298"/>
    </location>
</feature>
<gene>
    <name evidence="2" type="ORF">CLV52_0332</name>
</gene>
<name>A0A4R7FPV4_9MICO</name>
<comment type="caution">
    <text evidence="2">The sequence shown here is derived from an EMBL/GenBank/DDBJ whole genome shotgun (WGS) entry which is preliminary data.</text>
</comment>
<dbReference type="AlphaFoldDB" id="A0A4R7FPV4"/>
<proteinExistence type="predicted"/>
<dbReference type="EMBL" id="SOAM01000001">
    <property type="protein sequence ID" value="TDS79790.1"/>
    <property type="molecule type" value="Genomic_DNA"/>
</dbReference>
<dbReference type="Gene3D" id="3.90.660.20">
    <property type="entry name" value="Protoporphyrinogen oxidase, mitochondrial, domain 2"/>
    <property type="match status" value="1"/>
</dbReference>